<dbReference type="CDD" id="cd07377">
    <property type="entry name" value="WHTH_GntR"/>
    <property type="match status" value="1"/>
</dbReference>
<evidence type="ECO:0000259" key="4">
    <source>
        <dbReference type="PROSITE" id="PS50949"/>
    </source>
</evidence>
<evidence type="ECO:0000313" key="6">
    <source>
        <dbReference type="Proteomes" id="UP000464954"/>
    </source>
</evidence>
<dbReference type="EMBL" id="CP047593">
    <property type="protein sequence ID" value="QHI69839.1"/>
    <property type="molecule type" value="Genomic_DNA"/>
</dbReference>
<reference evidence="5 6" key="1">
    <citation type="submission" date="2020-01" db="EMBL/GenBank/DDBJ databases">
        <title>Ponticoccus aerotolerans gen. nov., sp. nov., an anaerobic bacterium and proposal of Ponticoccusceae fam. nov., Ponticoccusles ord. nov. and Ponticoccuse classis nov. in the phylum Kiritimatiellaeota.</title>
        <authorList>
            <person name="Zhou L.Y."/>
            <person name="Du Z.J."/>
        </authorList>
    </citation>
    <scope>NUCLEOTIDE SEQUENCE [LARGE SCALE GENOMIC DNA]</scope>
    <source>
        <strain evidence="5 6">S-5007</strain>
    </source>
</reference>
<feature type="domain" description="HTH gntR-type" evidence="4">
    <location>
        <begin position="13"/>
        <end position="80"/>
    </location>
</feature>
<evidence type="ECO:0000256" key="3">
    <source>
        <dbReference type="ARBA" id="ARBA00023163"/>
    </source>
</evidence>
<dbReference type="Pfam" id="PF07729">
    <property type="entry name" value="FCD"/>
    <property type="match status" value="1"/>
</dbReference>
<dbReference type="RefSeq" id="WP_160629021.1">
    <property type="nucleotide sequence ID" value="NZ_CP047593.1"/>
</dbReference>
<dbReference type="PROSITE" id="PS50949">
    <property type="entry name" value="HTH_GNTR"/>
    <property type="match status" value="1"/>
</dbReference>
<sequence>MSKKKPDNLMALESAPERAREAIREMINSGEIEPGQRIDQRDLAKKLELTTVPIREALCWLEAEGLVKRVPGCGVFCKTYTVDEIQELLEVRGALEALAAGLAAENCSTRQKNELLALVDRMNAVPKDDQEKFLKMHVDFHRSIVEMSDNESLMNIWGFTHITEQVLVRLASHLWPSQPHDHTDIANIIAGGDRAEAERVMREHIMPTYEERLRLLRDEYGTEPIL</sequence>
<keyword evidence="6" id="KW-1185">Reference proteome</keyword>
<dbReference type="GO" id="GO:0003700">
    <property type="term" value="F:DNA-binding transcription factor activity"/>
    <property type="evidence" value="ECO:0007669"/>
    <property type="project" value="InterPro"/>
</dbReference>
<protein>
    <submittedName>
        <fullName evidence="5">FCD domain-containing protein</fullName>
    </submittedName>
</protein>
<accession>A0A6P1M4X0</accession>
<dbReference type="PANTHER" id="PTHR43537">
    <property type="entry name" value="TRANSCRIPTIONAL REGULATOR, GNTR FAMILY"/>
    <property type="match status" value="1"/>
</dbReference>
<dbReference type="InterPro" id="IPR036388">
    <property type="entry name" value="WH-like_DNA-bd_sf"/>
</dbReference>
<dbReference type="InterPro" id="IPR000524">
    <property type="entry name" value="Tscrpt_reg_HTH_GntR"/>
</dbReference>
<dbReference type="AlphaFoldDB" id="A0A6P1M4X0"/>
<dbReference type="Gene3D" id="1.20.120.530">
    <property type="entry name" value="GntR ligand-binding domain-like"/>
    <property type="match status" value="1"/>
</dbReference>
<keyword evidence="2" id="KW-0238">DNA-binding</keyword>
<dbReference type="KEGG" id="taer:GT409_10380"/>
<dbReference type="InterPro" id="IPR011711">
    <property type="entry name" value="GntR_C"/>
</dbReference>
<dbReference type="Proteomes" id="UP000464954">
    <property type="component" value="Chromosome"/>
</dbReference>
<dbReference type="Pfam" id="PF00392">
    <property type="entry name" value="GntR"/>
    <property type="match status" value="1"/>
</dbReference>
<evidence type="ECO:0000256" key="1">
    <source>
        <dbReference type="ARBA" id="ARBA00023015"/>
    </source>
</evidence>
<dbReference type="GO" id="GO:0003677">
    <property type="term" value="F:DNA binding"/>
    <property type="evidence" value="ECO:0007669"/>
    <property type="project" value="UniProtKB-KW"/>
</dbReference>
<dbReference type="SUPFAM" id="SSF48008">
    <property type="entry name" value="GntR ligand-binding domain-like"/>
    <property type="match status" value="1"/>
</dbReference>
<keyword evidence="1" id="KW-0805">Transcription regulation</keyword>
<gene>
    <name evidence="5" type="ORF">GT409_10380</name>
</gene>
<evidence type="ECO:0000256" key="2">
    <source>
        <dbReference type="ARBA" id="ARBA00023125"/>
    </source>
</evidence>
<evidence type="ECO:0000313" key="5">
    <source>
        <dbReference type="EMBL" id="QHI69839.1"/>
    </source>
</evidence>
<dbReference type="SMART" id="SM00345">
    <property type="entry name" value="HTH_GNTR"/>
    <property type="match status" value="1"/>
</dbReference>
<organism evidence="5 6">
    <name type="scientific">Tichowtungia aerotolerans</name>
    <dbReference type="NCBI Taxonomy" id="2697043"/>
    <lineage>
        <taxon>Bacteria</taxon>
        <taxon>Pseudomonadati</taxon>
        <taxon>Kiritimatiellota</taxon>
        <taxon>Tichowtungiia</taxon>
        <taxon>Tichowtungiales</taxon>
        <taxon>Tichowtungiaceae</taxon>
        <taxon>Tichowtungia</taxon>
    </lineage>
</organism>
<dbReference type="InterPro" id="IPR008920">
    <property type="entry name" value="TF_FadR/GntR_C"/>
</dbReference>
<dbReference type="InterPro" id="IPR036390">
    <property type="entry name" value="WH_DNA-bd_sf"/>
</dbReference>
<dbReference type="PANTHER" id="PTHR43537:SF5">
    <property type="entry name" value="UXU OPERON TRANSCRIPTIONAL REGULATOR"/>
    <property type="match status" value="1"/>
</dbReference>
<dbReference type="SMART" id="SM00895">
    <property type="entry name" value="FCD"/>
    <property type="match status" value="1"/>
</dbReference>
<dbReference type="Gene3D" id="1.10.10.10">
    <property type="entry name" value="Winged helix-like DNA-binding domain superfamily/Winged helix DNA-binding domain"/>
    <property type="match status" value="1"/>
</dbReference>
<keyword evidence="3" id="KW-0804">Transcription</keyword>
<dbReference type="SUPFAM" id="SSF46785">
    <property type="entry name" value="Winged helix' DNA-binding domain"/>
    <property type="match status" value="1"/>
</dbReference>
<proteinExistence type="predicted"/>
<name>A0A6P1M4X0_9BACT</name>